<organism evidence="1 2">
    <name type="scientific">Aureispira anguillae</name>
    <dbReference type="NCBI Taxonomy" id="2864201"/>
    <lineage>
        <taxon>Bacteria</taxon>
        <taxon>Pseudomonadati</taxon>
        <taxon>Bacteroidota</taxon>
        <taxon>Saprospiria</taxon>
        <taxon>Saprospirales</taxon>
        <taxon>Saprospiraceae</taxon>
        <taxon>Aureispira</taxon>
    </lineage>
</organism>
<keyword evidence="2" id="KW-1185">Reference proteome</keyword>
<sequence length="146" mass="16636">MITINKLLIIFIISLMTSCSSLRSSLEYKYIKPVEKIIEKAINEIEQSKIKPLEKNKQSLFILFETCNGATSMIFNYIENMPPNLQKHIKNSRRYLLINNRRIPIIFDADDGSIYVKEGGINYGIIGGYVLQFDNEGSKILSGIAN</sequence>
<protein>
    <recommendedName>
        <fullName evidence="3">Lipoprotein</fullName>
    </recommendedName>
</protein>
<gene>
    <name evidence="1" type="ORF">AsAng_0005310</name>
</gene>
<accession>A0A915YB43</accession>
<dbReference type="Proteomes" id="UP001060919">
    <property type="component" value="Chromosome"/>
</dbReference>
<dbReference type="KEGG" id="aup:AsAng_0005310"/>
<reference evidence="1" key="1">
    <citation type="submission" date="2022-09" db="EMBL/GenBank/DDBJ databases">
        <title>Aureispira anguillicida sp. nov., isolated from Leptocephalus of Japanese eel Anguilla japonica.</title>
        <authorList>
            <person name="Yuasa K."/>
            <person name="Mekata T."/>
            <person name="Ikunari K."/>
        </authorList>
    </citation>
    <scope>NUCLEOTIDE SEQUENCE</scope>
    <source>
        <strain evidence="1">EL160426</strain>
    </source>
</reference>
<dbReference type="EMBL" id="AP026867">
    <property type="protein sequence ID" value="BDS09826.1"/>
    <property type="molecule type" value="Genomic_DNA"/>
</dbReference>
<dbReference type="AlphaFoldDB" id="A0A915YB43"/>
<name>A0A915YB43_9BACT</name>
<evidence type="ECO:0000313" key="1">
    <source>
        <dbReference type="EMBL" id="BDS09826.1"/>
    </source>
</evidence>
<evidence type="ECO:0000313" key="2">
    <source>
        <dbReference type="Proteomes" id="UP001060919"/>
    </source>
</evidence>
<evidence type="ECO:0008006" key="3">
    <source>
        <dbReference type="Google" id="ProtNLM"/>
    </source>
</evidence>
<dbReference type="PROSITE" id="PS51257">
    <property type="entry name" value="PROKAR_LIPOPROTEIN"/>
    <property type="match status" value="1"/>
</dbReference>
<proteinExistence type="predicted"/>